<evidence type="ECO:0000313" key="5">
    <source>
        <dbReference type="EMBL" id="CAD9201552.1"/>
    </source>
</evidence>
<dbReference type="PROSITE" id="PS01171">
    <property type="entry name" value="RIBOSOMAL_L21E"/>
    <property type="match status" value="1"/>
</dbReference>
<evidence type="ECO:0000256" key="3">
    <source>
        <dbReference type="ARBA" id="ARBA00023274"/>
    </source>
</evidence>
<dbReference type="Gene3D" id="2.30.30.70">
    <property type="entry name" value="Ribosomal protein L21"/>
    <property type="match status" value="1"/>
</dbReference>
<dbReference type="InterPro" id="IPR036948">
    <property type="entry name" value="Ribosomal_eL21_sf"/>
</dbReference>
<evidence type="ECO:0000256" key="4">
    <source>
        <dbReference type="SAM" id="MobiDB-lite"/>
    </source>
</evidence>
<keyword evidence="2" id="KW-0689">Ribosomal protein</keyword>
<dbReference type="AlphaFoldDB" id="A0A7S1X0P0"/>
<dbReference type="PANTHER" id="PTHR20981">
    <property type="entry name" value="60S RIBOSOMAL PROTEIN L21"/>
    <property type="match status" value="1"/>
</dbReference>
<proteinExistence type="inferred from homology"/>
<dbReference type="Gene3D" id="6.10.250.3260">
    <property type="match status" value="1"/>
</dbReference>
<sequence length="163" mass="18681">MGRAHGLRSRTRDSFSRGFRKKGVIPLNTYLRNFKVGDYVDIKVNSAVLKGMPFKVYHGRTGVIWNVTKRAVGVEVNKEVNGRIMKKRIHVRIEHVHPSRCREEFLNRVKSNDEAKHQAKENNAPAPKLKRLPKSPREGFTLENVQPDTITAIPYDIIKEGLL</sequence>
<evidence type="ECO:0000256" key="2">
    <source>
        <dbReference type="ARBA" id="ARBA00022980"/>
    </source>
</evidence>
<reference evidence="5" key="1">
    <citation type="submission" date="2021-01" db="EMBL/GenBank/DDBJ databases">
        <authorList>
            <person name="Corre E."/>
            <person name="Pelletier E."/>
            <person name="Niang G."/>
            <person name="Scheremetjew M."/>
            <person name="Finn R."/>
            <person name="Kale V."/>
            <person name="Holt S."/>
            <person name="Cochrane G."/>
            <person name="Meng A."/>
            <person name="Brown T."/>
            <person name="Cohen L."/>
        </authorList>
    </citation>
    <scope>NUCLEOTIDE SEQUENCE</scope>
    <source>
        <strain evidence="5">PLY429</strain>
    </source>
</reference>
<accession>A0A7S1X0P0</accession>
<dbReference type="GO" id="GO:0003735">
    <property type="term" value="F:structural constituent of ribosome"/>
    <property type="evidence" value="ECO:0007669"/>
    <property type="project" value="InterPro"/>
</dbReference>
<dbReference type="Pfam" id="PF01157">
    <property type="entry name" value="Ribosomal_L21e"/>
    <property type="match status" value="1"/>
</dbReference>
<dbReference type="InterPro" id="IPR001147">
    <property type="entry name" value="Ribosomal_eL21"/>
</dbReference>
<dbReference type="FunFam" id="2.30.30.70:FF:000001">
    <property type="entry name" value="60S ribosomal protein L21"/>
    <property type="match status" value="1"/>
</dbReference>
<evidence type="ECO:0008006" key="6">
    <source>
        <dbReference type="Google" id="ProtNLM"/>
    </source>
</evidence>
<comment type="similarity">
    <text evidence="1">Belongs to the eukaryotic ribosomal protein eL21 family.</text>
</comment>
<gene>
    <name evidence="5" type="ORF">TCHU04912_LOCUS3785</name>
</gene>
<dbReference type="GO" id="GO:0005840">
    <property type="term" value="C:ribosome"/>
    <property type="evidence" value="ECO:0007669"/>
    <property type="project" value="UniProtKB-KW"/>
</dbReference>
<dbReference type="SUPFAM" id="SSF50104">
    <property type="entry name" value="Translation proteins SH3-like domain"/>
    <property type="match status" value="1"/>
</dbReference>
<evidence type="ECO:0000256" key="1">
    <source>
        <dbReference type="ARBA" id="ARBA00008427"/>
    </source>
</evidence>
<dbReference type="GO" id="GO:1990904">
    <property type="term" value="C:ribonucleoprotein complex"/>
    <property type="evidence" value="ECO:0007669"/>
    <property type="project" value="UniProtKB-KW"/>
</dbReference>
<protein>
    <recommendedName>
        <fullName evidence="6">60S ribosomal protein L21</fullName>
    </recommendedName>
</protein>
<dbReference type="InterPro" id="IPR018259">
    <property type="entry name" value="Ribosomal_eL21_CS"/>
</dbReference>
<dbReference type="InterPro" id="IPR008991">
    <property type="entry name" value="Translation_prot_SH3-like_sf"/>
</dbReference>
<dbReference type="GO" id="GO:0006412">
    <property type="term" value="P:translation"/>
    <property type="evidence" value="ECO:0007669"/>
    <property type="project" value="InterPro"/>
</dbReference>
<organism evidence="5">
    <name type="scientific">Tetraselmis chuii</name>
    <dbReference type="NCBI Taxonomy" id="63592"/>
    <lineage>
        <taxon>Eukaryota</taxon>
        <taxon>Viridiplantae</taxon>
        <taxon>Chlorophyta</taxon>
        <taxon>core chlorophytes</taxon>
        <taxon>Chlorodendrophyceae</taxon>
        <taxon>Chlorodendrales</taxon>
        <taxon>Chlorodendraceae</taxon>
        <taxon>Tetraselmis</taxon>
    </lineage>
</organism>
<dbReference type="FunFam" id="6.10.250.3260:FF:000002">
    <property type="entry name" value="60S ribosomal protein L21"/>
    <property type="match status" value="1"/>
</dbReference>
<feature type="region of interest" description="Disordered" evidence="4">
    <location>
        <begin position="112"/>
        <end position="141"/>
    </location>
</feature>
<name>A0A7S1X0P0_9CHLO</name>
<keyword evidence="3" id="KW-0687">Ribonucleoprotein</keyword>
<dbReference type="EMBL" id="HBGG01007607">
    <property type="protein sequence ID" value="CAD9201552.1"/>
    <property type="molecule type" value="Transcribed_RNA"/>
</dbReference>